<dbReference type="EnsemblMetazoa" id="MESCA010433-RA">
    <property type="protein sequence ID" value="MESCA010433-PA"/>
    <property type="gene ID" value="MESCA010433"/>
</dbReference>
<dbReference type="EMBL" id="CAQQ02388387">
    <property type="status" value="NOT_ANNOTATED_CDS"/>
    <property type="molecule type" value="Genomic_DNA"/>
</dbReference>
<proteinExistence type="predicted"/>
<evidence type="ECO:0000313" key="1">
    <source>
        <dbReference type="EnsemblMetazoa" id="MESCA010433-PA"/>
    </source>
</evidence>
<reference evidence="1" key="2">
    <citation type="submission" date="2015-06" db="UniProtKB">
        <authorList>
            <consortium name="EnsemblMetazoa"/>
        </authorList>
    </citation>
    <scope>IDENTIFICATION</scope>
</reference>
<sequence length="60" mass="6551">MLRSGMGGPCNLLRGDVSGVFAPSKVEESTSIECIAWVPISLFIITERNLAPRCQFPKNL</sequence>
<dbReference type="EMBL" id="CAQQ02388386">
    <property type="status" value="NOT_ANNOTATED_CDS"/>
    <property type="molecule type" value="Genomic_DNA"/>
</dbReference>
<dbReference type="Proteomes" id="UP000015102">
    <property type="component" value="Unassembled WGS sequence"/>
</dbReference>
<keyword evidence="2" id="KW-1185">Reference proteome</keyword>
<dbReference type="AlphaFoldDB" id="T1H2I5"/>
<evidence type="ECO:0000313" key="2">
    <source>
        <dbReference type="Proteomes" id="UP000015102"/>
    </source>
</evidence>
<dbReference type="HOGENOM" id="CLU_2944316_0_0_1"/>
<protein>
    <submittedName>
        <fullName evidence="1">Uncharacterized protein</fullName>
    </submittedName>
</protein>
<organism evidence="1 2">
    <name type="scientific">Megaselia scalaris</name>
    <name type="common">Humpbacked fly</name>
    <name type="synonym">Phora scalaris</name>
    <dbReference type="NCBI Taxonomy" id="36166"/>
    <lineage>
        <taxon>Eukaryota</taxon>
        <taxon>Metazoa</taxon>
        <taxon>Ecdysozoa</taxon>
        <taxon>Arthropoda</taxon>
        <taxon>Hexapoda</taxon>
        <taxon>Insecta</taxon>
        <taxon>Pterygota</taxon>
        <taxon>Neoptera</taxon>
        <taxon>Endopterygota</taxon>
        <taxon>Diptera</taxon>
        <taxon>Brachycera</taxon>
        <taxon>Muscomorpha</taxon>
        <taxon>Platypezoidea</taxon>
        <taxon>Phoridae</taxon>
        <taxon>Megaseliini</taxon>
        <taxon>Megaselia</taxon>
    </lineage>
</organism>
<accession>T1H2I5</accession>
<name>T1H2I5_MEGSC</name>
<reference evidence="2" key="1">
    <citation type="submission" date="2013-02" db="EMBL/GenBank/DDBJ databases">
        <authorList>
            <person name="Hughes D."/>
        </authorList>
    </citation>
    <scope>NUCLEOTIDE SEQUENCE</scope>
    <source>
        <strain>Durham</strain>
        <strain evidence="2">NC isolate 2 -- Noor lab</strain>
    </source>
</reference>